<dbReference type="CDD" id="cd06532">
    <property type="entry name" value="Glyco_transf_25"/>
    <property type="match status" value="1"/>
</dbReference>
<dbReference type="Pfam" id="PF01755">
    <property type="entry name" value="Glyco_transf_25"/>
    <property type="match status" value="1"/>
</dbReference>
<evidence type="ECO:0000259" key="1">
    <source>
        <dbReference type="Pfam" id="PF01755"/>
    </source>
</evidence>
<dbReference type="EMBL" id="CP043498">
    <property type="protein sequence ID" value="QFY61620.1"/>
    <property type="molecule type" value="Genomic_DNA"/>
</dbReference>
<proteinExistence type="predicted"/>
<gene>
    <name evidence="2" type="ORF">FZ934_15145</name>
</gene>
<protein>
    <submittedName>
        <fullName evidence="2">Glycosyltransferase family 25 protein</fullName>
    </submittedName>
</protein>
<dbReference type="GO" id="GO:0016740">
    <property type="term" value="F:transferase activity"/>
    <property type="evidence" value="ECO:0007669"/>
    <property type="project" value="UniProtKB-KW"/>
</dbReference>
<dbReference type="OrthoDB" id="259382at2"/>
<evidence type="ECO:0000313" key="3">
    <source>
        <dbReference type="Proteomes" id="UP000326881"/>
    </source>
</evidence>
<name>A0A5Q0CC29_9HYPH</name>
<feature type="domain" description="Glycosyl transferase family 25" evidence="1">
    <location>
        <begin position="29"/>
        <end position="212"/>
    </location>
</feature>
<keyword evidence="3" id="KW-1185">Reference proteome</keyword>
<dbReference type="Proteomes" id="UP000326881">
    <property type="component" value="Chromosome"/>
</dbReference>
<keyword evidence="2" id="KW-0808">Transferase</keyword>
<reference evidence="2 3" key="1">
    <citation type="submission" date="2019-08" db="EMBL/GenBank/DDBJ databases">
        <title>Prosopis cineraria nodule microbiome.</title>
        <authorList>
            <person name="Ali R."/>
            <person name="Chaluvadi S.R."/>
            <person name="Wang X."/>
        </authorList>
    </citation>
    <scope>NUCLEOTIDE SEQUENCE [LARGE SCALE GENOMIC DNA]</scope>
    <source>
        <strain evidence="2 3">BG7</strain>
    </source>
</reference>
<sequence length="310" mass="34302">MAETLSQNGSYGAAKAAASPTIRERSLGIYAINLDRSPDRWAAIEGHFGKLRWPLHRVKGIDARIDRDGVLAVRGQTLDLPPDGIGWSAFRNRVFTLVEEACLSGHVLAWQQFLESDHDLALILEDDAEPYAGFEDTMTEIVSRARAIDIIKLEGTPRRGGRLVVPAETLGQSQLVRSFRPRSGAAGYVLTRSAASRLVEAVARIHMPVDDFLWSPGLHGCSIAHVSPWVIRQSGTESTMQGDRSANKRKRRNAAPLWNAWLAVRRFGLRLSVWWHALEGRPWRLLGARIAAWSPTDLSYNEGAALAAKD</sequence>
<dbReference type="RefSeq" id="WP_153271725.1">
    <property type="nucleotide sequence ID" value="NZ_CP043498.1"/>
</dbReference>
<dbReference type="KEGG" id="rgr:FZ934_15145"/>
<dbReference type="InterPro" id="IPR002654">
    <property type="entry name" value="Glyco_trans_25"/>
</dbReference>
<dbReference type="AlphaFoldDB" id="A0A5Q0CC29"/>
<accession>A0A5Q0CC29</accession>
<organism evidence="2 3">
    <name type="scientific">Rhizobium grahamii</name>
    <dbReference type="NCBI Taxonomy" id="1120045"/>
    <lineage>
        <taxon>Bacteria</taxon>
        <taxon>Pseudomonadati</taxon>
        <taxon>Pseudomonadota</taxon>
        <taxon>Alphaproteobacteria</taxon>
        <taxon>Hyphomicrobiales</taxon>
        <taxon>Rhizobiaceae</taxon>
        <taxon>Rhizobium/Agrobacterium group</taxon>
        <taxon>Rhizobium</taxon>
    </lineage>
</organism>
<evidence type="ECO:0000313" key="2">
    <source>
        <dbReference type="EMBL" id="QFY61620.1"/>
    </source>
</evidence>